<comment type="caution">
    <text evidence="2">The sequence shown here is derived from an EMBL/GenBank/DDBJ whole genome shotgun (WGS) entry which is preliminary data.</text>
</comment>
<name>A0AAV5A6X9_9AGAM</name>
<protein>
    <submittedName>
        <fullName evidence="2">Uncharacterized protein</fullName>
    </submittedName>
</protein>
<evidence type="ECO:0000313" key="3">
    <source>
        <dbReference type="Proteomes" id="UP001050691"/>
    </source>
</evidence>
<feature type="region of interest" description="Disordered" evidence="1">
    <location>
        <begin position="117"/>
        <end position="159"/>
    </location>
</feature>
<dbReference type="Proteomes" id="UP001050691">
    <property type="component" value="Unassembled WGS sequence"/>
</dbReference>
<evidence type="ECO:0000313" key="2">
    <source>
        <dbReference type="EMBL" id="GJJ08720.1"/>
    </source>
</evidence>
<accession>A0AAV5A6X9</accession>
<sequence length="159" mass="18177">MTALSERYNFNDEAVFLPDRMKRVGYDADTERYMFREGNDLWEGEPGSYYGGKMRWAGKVSCESPPQQGQHVTHTSYDLDSELPAYTADAPPRNSYESNGFKKLTEKTVAVVHAVRRMSTKRRSTKLADRKIDDQTSVGDQHQPFNDKQKETKQSSSDP</sequence>
<gene>
    <name evidence="2" type="ORF">Clacol_002939</name>
</gene>
<organism evidence="2 3">
    <name type="scientific">Clathrus columnatus</name>
    <dbReference type="NCBI Taxonomy" id="1419009"/>
    <lineage>
        <taxon>Eukaryota</taxon>
        <taxon>Fungi</taxon>
        <taxon>Dikarya</taxon>
        <taxon>Basidiomycota</taxon>
        <taxon>Agaricomycotina</taxon>
        <taxon>Agaricomycetes</taxon>
        <taxon>Phallomycetidae</taxon>
        <taxon>Phallales</taxon>
        <taxon>Clathraceae</taxon>
        <taxon>Clathrus</taxon>
    </lineage>
</organism>
<proteinExistence type="predicted"/>
<reference evidence="2" key="1">
    <citation type="submission" date="2021-10" db="EMBL/GenBank/DDBJ databases">
        <title>De novo Genome Assembly of Clathrus columnatus (Basidiomycota, Fungi) Using Illumina and Nanopore Sequence Data.</title>
        <authorList>
            <person name="Ogiso-Tanaka E."/>
            <person name="Itagaki H."/>
            <person name="Hosoya T."/>
            <person name="Hosaka K."/>
        </authorList>
    </citation>
    <scope>NUCLEOTIDE SEQUENCE</scope>
    <source>
        <strain evidence="2">MO-923</strain>
    </source>
</reference>
<evidence type="ECO:0000256" key="1">
    <source>
        <dbReference type="SAM" id="MobiDB-lite"/>
    </source>
</evidence>
<keyword evidence="3" id="KW-1185">Reference proteome</keyword>
<feature type="compositionally biased region" description="Polar residues" evidence="1">
    <location>
        <begin position="135"/>
        <end position="144"/>
    </location>
</feature>
<dbReference type="EMBL" id="BPWL01000003">
    <property type="protein sequence ID" value="GJJ08720.1"/>
    <property type="molecule type" value="Genomic_DNA"/>
</dbReference>
<dbReference type="AlphaFoldDB" id="A0AAV5A6X9"/>